<accession>A0A7C4S520</accession>
<dbReference type="InterPro" id="IPR050483">
    <property type="entry name" value="CoA-transferase_III_domain"/>
</dbReference>
<evidence type="ECO:0000313" key="2">
    <source>
        <dbReference type="EMBL" id="HGE66753.1"/>
    </source>
</evidence>
<evidence type="ECO:0000256" key="1">
    <source>
        <dbReference type="ARBA" id="ARBA00022679"/>
    </source>
</evidence>
<dbReference type="InterPro" id="IPR044855">
    <property type="entry name" value="CoA-Trfase_III_dom3_sf"/>
</dbReference>
<dbReference type="EMBL" id="DTAK01000012">
    <property type="protein sequence ID" value="HGU58987.1"/>
    <property type="molecule type" value="Genomic_DNA"/>
</dbReference>
<dbReference type="InterPro" id="IPR023606">
    <property type="entry name" value="CoA-Trfase_III_dom_1_sf"/>
</dbReference>
<dbReference type="SUPFAM" id="SSF89796">
    <property type="entry name" value="CoA-transferase family III (CaiB/BaiF)"/>
    <property type="match status" value="1"/>
</dbReference>
<reference evidence="3" key="1">
    <citation type="journal article" date="2020" name="mSystems">
        <title>Genome- and Community-Level Interaction Insights into Carbon Utilization and Element Cycling Functions of Hydrothermarchaeota in Hydrothermal Sediment.</title>
        <authorList>
            <person name="Zhou Z."/>
            <person name="Liu Y."/>
            <person name="Xu W."/>
            <person name="Pan J."/>
            <person name="Luo Z.H."/>
            <person name="Li M."/>
        </authorList>
    </citation>
    <scope>NUCLEOTIDE SEQUENCE [LARGE SCALE GENOMIC DNA]</scope>
    <source>
        <strain evidence="3">SpSt-62</strain>
        <strain evidence="2">SpSt-97</strain>
    </source>
</reference>
<name>A0A7C4S520_9EURY</name>
<protein>
    <submittedName>
        <fullName evidence="3">CoA transferase</fullName>
    </submittedName>
</protein>
<gene>
    <name evidence="3" type="ORF">ENT89_02065</name>
    <name evidence="2" type="ORF">ENX77_06535</name>
</gene>
<dbReference type="PANTHER" id="PTHR48207:SF3">
    <property type="entry name" value="SUCCINATE--HYDROXYMETHYLGLUTARATE COA-TRANSFERASE"/>
    <property type="match status" value="1"/>
</dbReference>
<comment type="caution">
    <text evidence="3">The sequence shown here is derived from an EMBL/GenBank/DDBJ whole genome shotgun (WGS) entry which is preliminary data.</text>
</comment>
<proteinExistence type="predicted"/>
<dbReference type="InterPro" id="IPR003673">
    <property type="entry name" value="CoA-Trfase_fam_III"/>
</dbReference>
<dbReference type="Gene3D" id="3.40.50.10540">
    <property type="entry name" value="Crotonobetainyl-coa:carnitine coa-transferase, domain 1"/>
    <property type="match status" value="1"/>
</dbReference>
<dbReference type="GO" id="GO:0008410">
    <property type="term" value="F:CoA-transferase activity"/>
    <property type="evidence" value="ECO:0007669"/>
    <property type="project" value="TreeGrafter"/>
</dbReference>
<dbReference type="PANTHER" id="PTHR48207">
    <property type="entry name" value="SUCCINATE--HYDROXYMETHYLGLUTARATE COA-TRANSFERASE"/>
    <property type="match status" value="1"/>
</dbReference>
<evidence type="ECO:0000313" key="3">
    <source>
        <dbReference type="EMBL" id="HGU58987.1"/>
    </source>
</evidence>
<organism evidence="3">
    <name type="scientific">Geoglobus ahangari</name>
    <dbReference type="NCBI Taxonomy" id="113653"/>
    <lineage>
        <taxon>Archaea</taxon>
        <taxon>Methanobacteriati</taxon>
        <taxon>Methanobacteriota</taxon>
        <taxon>Archaeoglobi</taxon>
        <taxon>Archaeoglobales</taxon>
        <taxon>Archaeoglobaceae</taxon>
        <taxon>Geoglobus</taxon>
    </lineage>
</organism>
<dbReference type="EMBL" id="DTPI01000032">
    <property type="protein sequence ID" value="HGE66753.1"/>
    <property type="molecule type" value="Genomic_DNA"/>
</dbReference>
<dbReference type="AlphaFoldDB" id="A0A7C4S520"/>
<dbReference type="Pfam" id="PF02515">
    <property type="entry name" value="CoA_transf_3"/>
    <property type="match status" value="1"/>
</dbReference>
<dbReference type="Gene3D" id="3.30.1540.10">
    <property type="entry name" value="formyl-coa transferase, domain 3"/>
    <property type="match status" value="1"/>
</dbReference>
<keyword evidence="1 3" id="KW-0808">Transferase</keyword>
<sequence>MGEEVKYEEKYIEIEIEDIKDTLIPRPWPVREVRKREEIYAPWVKDPRDPEGKYGAFVEENISWEKAEGKPWALDGLVVIECSLWDFNASFCASYLAELGAKVIKIEPPNGGDPLRHLYPFGREEYAFEDIYTGEKVSPTFLHENRNKFSVCIDLTKEKGREILKKLAAKADILIENYPPGQFDEWGIGYRQLSKINPRLIYCWVGQLGQWGPMKDRLSKFGQPMIDPIGLCCSEYVHSTGFPADLLPREKGGNPTRAGEWTGSYVCGIHATVAILVALYYRENVSGRGQFIEVTNAEAYMELDDFNVSWYGLNGSIKARTGGWDPCLNQYAWNPCKDGYMMIGGQTDRLWYRIVQVIGQEYPEGARLIAEDPFLKEMAARNALEGLIKTYTITAHWLADNYREEAETKLTEREVAAAPVLYIDEIAEYEHFIYRRHVTEVYDEHYGRVLISNSPLAHQHRTPARIKWVGRPLGLDTAEILAYYCGIGPEEMKKLAQEGVIKWYHEYE</sequence>